<organism evidence="1 2">
    <name type="scientific">Marilutibacter alkalisoli</name>
    <dbReference type="NCBI Taxonomy" id="2591633"/>
    <lineage>
        <taxon>Bacteria</taxon>
        <taxon>Pseudomonadati</taxon>
        <taxon>Pseudomonadota</taxon>
        <taxon>Gammaproteobacteria</taxon>
        <taxon>Lysobacterales</taxon>
        <taxon>Lysobacteraceae</taxon>
        <taxon>Marilutibacter</taxon>
    </lineage>
</organism>
<dbReference type="OrthoDB" id="6022074at2"/>
<accession>A0A514BU00</accession>
<dbReference type="EMBL" id="CP041242">
    <property type="protein sequence ID" value="QDH70846.1"/>
    <property type="molecule type" value="Genomic_DNA"/>
</dbReference>
<protein>
    <submittedName>
        <fullName evidence="1">Uncharacterized protein</fullName>
    </submittedName>
</protein>
<evidence type="ECO:0000313" key="2">
    <source>
        <dbReference type="Proteomes" id="UP000317199"/>
    </source>
</evidence>
<gene>
    <name evidence="1" type="ORF">FKV23_12705</name>
</gene>
<dbReference type="RefSeq" id="WP_141624178.1">
    <property type="nucleotide sequence ID" value="NZ_CP041242.1"/>
</dbReference>
<dbReference type="Proteomes" id="UP000317199">
    <property type="component" value="Chromosome"/>
</dbReference>
<dbReference type="KEGG" id="lyj:FKV23_12705"/>
<keyword evidence="2" id="KW-1185">Reference proteome</keyword>
<sequence length="215" mass="24933">MARVLRERHGRTTGVSFDIDGTAAFGRDMELLGNRIPWFQERAIQTLARRLSVEARRDIQAEYNITATRVRNHMRATVVRGEGSARLTGVRLTGQWKRGIGLLNFSGRQTRKGVTYSVYRGRRQLEAHAFIARMKSGNLHAVQRIPGAKTWKRTYTDRKGKQRERMDQPLDVLYRSTVAQMLAKGRRPERLLDYSRNLLRADVERQIGSYLRNHR</sequence>
<name>A0A514BU00_9GAMM</name>
<dbReference type="AlphaFoldDB" id="A0A514BU00"/>
<reference evidence="1 2" key="1">
    <citation type="submission" date="2019-06" db="EMBL/GenBank/DDBJ databases">
        <title>Lysobacter alkalisoli sp. nov. isolated from saline-alkali soil.</title>
        <authorList>
            <person name="Sun J.-Q."/>
            <person name="Xu L."/>
        </authorList>
    </citation>
    <scope>NUCLEOTIDE SEQUENCE [LARGE SCALE GENOMIC DNA]</scope>
    <source>
        <strain evidence="1 2">SJ-36</strain>
    </source>
</reference>
<proteinExistence type="predicted"/>
<evidence type="ECO:0000313" key="1">
    <source>
        <dbReference type="EMBL" id="QDH70846.1"/>
    </source>
</evidence>